<feature type="non-terminal residue" evidence="11">
    <location>
        <position position="188"/>
    </location>
</feature>
<evidence type="ECO:0000256" key="9">
    <source>
        <dbReference type="ARBA" id="ARBA00023125"/>
    </source>
</evidence>
<sequence length="188" mass="20959">VPVRSNRSADSRWITIQGAREHNLRDLSVRIPRNKLVVVTGVSGSGKSTLAFDILFSEGQRRFLDSLNAYARQFVEQMPRPDVDAVHGLPPTVSIEQRISRGGGKSTVATVTEIYHFIRLLYTKLGVIHCPDCQLPVQAQTLDSLIGSLKAHAKKRGDLLLLAPRIRNRKGFHTDVGEWAARHGYEQV</sequence>
<keyword evidence="6" id="KW-0228">DNA excision</keyword>
<keyword evidence="9" id="KW-0238">DNA-binding</keyword>
<evidence type="ECO:0008006" key="12">
    <source>
        <dbReference type="Google" id="ProtNLM"/>
    </source>
</evidence>
<keyword evidence="8" id="KW-0267">Excision nuclease</keyword>
<keyword evidence="3" id="KW-0677">Repeat</keyword>
<gene>
    <name evidence="11" type="ORF">METZ01_LOCUS163595</name>
</gene>
<dbReference type="GO" id="GO:0005737">
    <property type="term" value="C:cytoplasm"/>
    <property type="evidence" value="ECO:0007669"/>
    <property type="project" value="UniProtKB-SubCell"/>
</dbReference>
<reference evidence="11" key="1">
    <citation type="submission" date="2018-05" db="EMBL/GenBank/DDBJ databases">
        <authorList>
            <person name="Lanie J.A."/>
            <person name="Ng W.-L."/>
            <person name="Kazmierczak K.M."/>
            <person name="Andrzejewski T.M."/>
            <person name="Davidsen T.M."/>
            <person name="Wayne K.J."/>
            <person name="Tettelin H."/>
            <person name="Glass J.I."/>
            <person name="Rusch D."/>
            <person name="Podicherti R."/>
            <person name="Tsui H.-C.T."/>
            <person name="Winkler M.E."/>
        </authorList>
    </citation>
    <scope>NUCLEOTIDE SEQUENCE</scope>
</reference>
<feature type="non-terminal residue" evidence="11">
    <location>
        <position position="1"/>
    </location>
</feature>
<dbReference type="GO" id="GO:0004518">
    <property type="term" value="F:nuclease activity"/>
    <property type="evidence" value="ECO:0007669"/>
    <property type="project" value="UniProtKB-KW"/>
</dbReference>
<evidence type="ECO:0000256" key="7">
    <source>
        <dbReference type="ARBA" id="ARBA00022840"/>
    </source>
</evidence>
<name>A0A382BB24_9ZZZZ</name>
<keyword evidence="5" id="KW-0227">DNA damage</keyword>
<organism evidence="11">
    <name type="scientific">marine metagenome</name>
    <dbReference type="NCBI Taxonomy" id="408172"/>
    <lineage>
        <taxon>unclassified sequences</taxon>
        <taxon>metagenomes</taxon>
        <taxon>ecological metagenomes</taxon>
    </lineage>
</organism>
<dbReference type="GO" id="GO:0006281">
    <property type="term" value="P:DNA repair"/>
    <property type="evidence" value="ECO:0007669"/>
    <property type="project" value="UniProtKB-KW"/>
</dbReference>
<protein>
    <recommendedName>
        <fullName evidence="12">UvrA interaction domain-containing protein</fullName>
    </recommendedName>
</protein>
<dbReference type="PANTHER" id="PTHR43152">
    <property type="entry name" value="UVRABC SYSTEM PROTEIN A"/>
    <property type="match status" value="1"/>
</dbReference>
<dbReference type="InterPro" id="IPR027417">
    <property type="entry name" value="P-loop_NTPase"/>
</dbReference>
<dbReference type="Gene3D" id="3.40.50.300">
    <property type="entry name" value="P-loop containing nucleotide triphosphate hydrolases"/>
    <property type="match status" value="1"/>
</dbReference>
<evidence type="ECO:0000256" key="8">
    <source>
        <dbReference type="ARBA" id="ARBA00022881"/>
    </source>
</evidence>
<evidence type="ECO:0000256" key="6">
    <source>
        <dbReference type="ARBA" id="ARBA00022769"/>
    </source>
</evidence>
<dbReference type="PANTHER" id="PTHR43152:SF3">
    <property type="entry name" value="UVRABC SYSTEM PROTEIN A"/>
    <property type="match status" value="1"/>
</dbReference>
<keyword evidence="10" id="KW-0234">DNA repair</keyword>
<proteinExistence type="predicted"/>
<dbReference type="Gene3D" id="1.20.1580.10">
    <property type="entry name" value="ABC transporter ATPase like domain"/>
    <property type="match status" value="1"/>
</dbReference>
<accession>A0A382BB24</accession>
<evidence type="ECO:0000256" key="1">
    <source>
        <dbReference type="ARBA" id="ARBA00004496"/>
    </source>
</evidence>
<evidence type="ECO:0000256" key="10">
    <source>
        <dbReference type="ARBA" id="ARBA00023204"/>
    </source>
</evidence>
<keyword evidence="7" id="KW-0067">ATP-binding</keyword>
<dbReference type="GO" id="GO:0005524">
    <property type="term" value="F:ATP binding"/>
    <property type="evidence" value="ECO:0007669"/>
    <property type="project" value="UniProtKB-KW"/>
</dbReference>
<evidence type="ECO:0000313" key="11">
    <source>
        <dbReference type="EMBL" id="SVB10741.1"/>
    </source>
</evidence>
<dbReference type="AlphaFoldDB" id="A0A382BB24"/>
<dbReference type="SUPFAM" id="SSF52540">
    <property type="entry name" value="P-loop containing nucleoside triphosphate hydrolases"/>
    <property type="match status" value="1"/>
</dbReference>
<comment type="subcellular location">
    <subcellularLocation>
        <location evidence="1">Cytoplasm</location>
    </subcellularLocation>
</comment>
<evidence type="ECO:0000256" key="3">
    <source>
        <dbReference type="ARBA" id="ARBA00022737"/>
    </source>
</evidence>
<dbReference type="EMBL" id="UINC01028908">
    <property type="protein sequence ID" value="SVB10741.1"/>
    <property type="molecule type" value="Genomic_DNA"/>
</dbReference>
<evidence type="ECO:0000256" key="2">
    <source>
        <dbReference type="ARBA" id="ARBA00022490"/>
    </source>
</evidence>
<dbReference type="GO" id="GO:0003677">
    <property type="term" value="F:DNA binding"/>
    <property type="evidence" value="ECO:0007669"/>
    <property type="project" value="UniProtKB-KW"/>
</dbReference>
<evidence type="ECO:0000256" key="4">
    <source>
        <dbReference type="ARBA" id="ARBA00022741"/>
    </source>
</evidence>
<keyword evidence="2" id="KW-0963">Cytoplasm</keyword>
<evidence type="ECO:0000256" key="5">
    <source>
        <dbReference type="ARBA" id="ARBA00022763"/>
    </source>
</evidence>
<keyword evidence="4" id="KW-0547">Nucleotide-binding</keyword>